<evidence type="ECO:0000256" key="4">
    <source>
        <dbReference type="ARBA" id="ARBA00022610"/>
    </source>
</evidence>
<protein>
    <recommendedName>
        <fullName evidence="2">Kappa-type opioid receptor</fullName>
    </recommendedName>
</protein>
<keyword evidence="9" id="KW-0564">Palmitate</keyword>
<keyword evidence="6 18" id="KW-1133">Transmembrane helix</keyword>
<keyword evidence="13 17" id="KW-0807">Transducer</keyword>
<evidence type="ECO:0000259" key="19">
    <source>
        <dbReference type="PROSITE" id="PS50262"/>
    </source>
</evidence>
<feature type="transmembrane region" description="Helical" evidence="18">
    <location>
        <begin position="273"/>
        <end position="297"/>
    </location>
</feature>
<organism evidence="20 21">
    <name type="scientific">Willisornis vidua</name>
    <name type="common">Xingu scale-backed antbird</name>
    <dbReference type="NCBI Taxonomy" id="1566151"/>
    <lineage>
        <taxon>Eukaryota</taxon>
        <taxon>Metazoa</taxon>
        <taxon>Chordata</taxon>
        <taxon>Craniata</taxon>
        <taxon>Vertebrata</taxon>
        <taxon>Euteleostomi</taxon>
        <taxon>Archelosauria</taxon>
        <taxon>Archosauria</taxon>
        <taxon>Dinosauria</taxon>
        <taxon>Saurischia</taxon>
        <taxon>Theropoda</taxon>
        <taxon>Coelurosauria</taxon>
        <taxon>Aves</taxon>
        <taxon>Neognathae</taxon>
        <taxon>Neoaves</taxon>
        <taxon>Telluraves</taxon>
        <taxon>Australaves</taxon>
        <taxon>Passeriformes</taxon>
        <taxon>Thamnophilidae</taxon>
        <taxon>Willisornis</taxon>
    </lineage>
</organism>
<evidence type="ECO:0000256" key="12">
    <source>
        <dbReference type="ARBA" id="ARBA00023180"/>
    </source>
</evidence>
<dbReference type="InterPro" id="IPR001418">
    <property type="entry name" value="Opioid_rcpt"/>
</dbReference>
<dbReference type="PRINTS" id="PR00384">
    <property type="entry name" value="OPIOIDR"/>
</dbReference>
<keyword evidence="7 17" id="KW-0297">G-protein coupled receptor</keyword>
<evidence type="ECO:0000256" key="18">
    <source>
        <dbReference type="SAM" id="Phobius"/>
    </source>
</evidence>
<dbReference type="Gene3D" id="1.20.1070.10">
    <property type="entry name" value="Rhodopsin 7-helix transmembrane proteins"/>
    <property type="match status" value="1"/>
</dbReference>
<comment type="similarity">
    <text evidence="17">Belongs to the G-protein coupled receptor 1 family.</text>
</comment>
<evidence type="ECO:0000313" key="21">
    <source>
        <dbReference type="Proteomes" id="UP001145742"/>
    </source>
</evidence>
<evidence type="ECO:0000256" key="6">
    <source>
        <dbReference type="ARBA" id="ARBA00022989"/>
    </source>
</evidence>
<feature type="transmembrane region" description="Helical" evidence="18">
    <location>
        <begin position="220"/>
        <end position="252"/>
    </location>
</feature>
<keyword evidence="21" id="KW-1185">Reference proteome</keyword>
<dbReference type="PRINTS" id="PR00237">
    <property type="entry name" value="GPCRRHODOPSN"/>
</dbReference>
<feature type="transmembrane region" description="Helical" evidence="18">
    <location>
        <begin position="181"/>
        <end position="200"/>
    </location>
</feature>
<keyword evidence="4" id="KW-0085">Behavior</keyword>
<comment type="caution">
    <text evidence="20">The sequence shown here is derived from an EMBL/GenBank/DDBJ whole genome shotgun (WGS) entry which is preliminary data.</text>
</comment>
<dbReference type="PROSITE" id="PS50262">
    <property type="entry name" value="G_PROTEIN_RECEP_F1_2"/>
    <property type="match status" value="1"/>
</dbReference>
<dbReference type="SUPFAM" id="SSF81321">
    <property type="entry name" value="Family A G protein-coupled receptor-like"/>
    <property type="match status" value="1"/>
</dbReference>
<comment type="subcellular location">
    <subcellularLocation>
        <location evidence="1">Cell membrane</location>
        <topology evidence="1">Multi-pass membrane protein</topology>
    </subcellularLocation>
</comment>
<evidence type="ECO:0000256" key="5">
    <source>
        <dbReference type="ARBA" id="ARBA00022692"/>
    </source>
</evidence>
<reference evidence="20" key="1">
    <citation type="submission" date="2019-10" db="EMBL/GenBank/DDBJ databases">
        <authorList>
            <person name="Soares A.E.R."/>
            <person name="Aleixo A."/>
            <person name="Schneider P."/>
            <person name="Miyaki C.Y."/>
            <person name="Schneider M.P."/>
            <person name="Mello C."/>
            <person name="Vasconcelos A.T.R."/>
        </authorList>
    </citation>
    <scope>NUCLEOTIDE SEQUENCE</scope>
    <source>
        <tissue evidence="20">Muscle</tissue>
    </source>
</reference>
<comment type="function">
    <text evidence="16">G-protein coupled opioid receptor that functions as a receptor for endogenous alpha-neoendorphins and dynorphins, but has low affinity for beta-endorphins. Also functions as a receptor for various synthetic opioids and for the psychoactive diterpene salvinorin A. Ligand binding causes a conformation change that triggers signaling via guanine nucleotide-binding proteins (G proteins) and modulates the activity of down-stream effectors, such as adenylate cyclase. Signaling leads to the inhibition of adenylate cyclase activity. Inhibits neurotransmitter release by reducing calcium ion currents and increasing potassium ion conductance. Plays a role in the perception of pain. Plays a role in mediating reduced physical activity upon treatment with synthetic opioids. Plays a role in the regulation of salivation in response to synthetic opioids. May play a role in arousal and regulation of autonomic and neuroendocrine functions.</text>
</comment>
<feature type="domain" description="G-protein coupled receptors family 1 profile" evidence="19">
    <location>
        <begin position="77"/>
        <end position="331"/>
    </location>
</feature>
<evidence type="ECO:0000256" key="14">
    <source>
        <dbReference type="ARBA" id="ARBA00023288"/>
    </source>
</evidence>
<evidence type="ECO:0000256" key="15">
    <source>
        <dbReference type="ARBA" id="ARBA00034801"/>
    </source>
</evidence>
<keyword evidence="14" id="KW-0449">Lipoprotein</keyword>
<name>A0ABQ9D5Q8_9PASS</name>
<keyword evidence="8 18" id="KW-0472">Membrane</keyword>
<evidence type="ECO:0000256" key="16">
    <source>
        <dbReference type="ARBA" id="ARBA00043871"/>
    </source>
</evidence>
<dbReference type="Pfam" id="PF00001">
    <property type="entry name" value="7tm_1"/>
    <property type="match status" value="1"/>
</dbReference>
<evidence type="ECO:0000256" key="9">
    <source>
        <dbReference type="ARBA" id="ARBA00023139"/>
    </source>
</evidence>
<dbReference type="PRINTS" id="PR00532">
    <property type="entry name" value="KAPPAOPIOIDR"/>
</dbReference>
<comment type="subunit">
    <text evidence="15">Interacts with NHERF1. Interacts with GABARAPL1.</text>
</comment>
<keyword evidence="10" id="KW-1015">Disulfide bond</keyword>
<dbReference type="PANTHER" id="PTHR24229">
    <property type="entry name" value="NEUROPEPTIDES RECEPTOR"/>
    <property type="match status" value="1"/>
</dbReference>
<evidence type="ECO:0000256" key="13">
    <source>
        <dbReference type="ARBA" id="ARBA00023224"/>
    </source>
</evidence>
<sequence>MDAPVQIFREELDSTCSPGPCRPPSTSSSWLLGWADYDSNATGAFGDGQHNHTSISPAIPIIITAVYSVVFVVGLVGNSLVMFVIIRYTKMKTATNIYIFNLAMADALVTTTMPFQSTEYLMNSWPFGDVLCKIVISIDYYNMFTSIFTLTMMSVDRYIAVCHPVKALDFRTPLKAKIINICIWLLSSSVGISAIVLGGIKVREDTASTECSLQFPDRDYVWWDLFMKICVFVFAFVIPVLIIIVCYTLMILRLKSVRLLSGSREKDRNLRRITRLVLVVVAVFIICWTPIHIFVLVEALGDVSHSTAAISSYYFCIALGYTNSSLNPILYAFLDENFKRCFKDFCFPFKVKMDRQSTSRVRNTVQDPAYMREAVGGGKEVVQGGTAKLENTIPESREFGQSWHKQSKTLVVCKTSGTQNILLEKLASYGLNGCAVLWGKNWMDDWAQRVVVNGVKSRRWSLLSDITQGLVFGPVLSNIFMNDLDKMIKCTLRSFSEPDADIPVWRNYFTFLLFEMLQNDLGEKLNLYWAVGILPAQPKTVFMCTEEEKPVGKNPKKAVGETHIACVNEQVYQISIKTLEEGKDDHTILNLFLLMLQCS</sequence>
<evidence type="ECO:0000256" key="17">
    <source>
        <dbReference type="RuleBase" id="RU000688"/>
    </source>
</evidence>
<dbReference type="InterPro" id="IPR000276">
    <property type="entry name" value="GPCR_Rhodpsn"/>
</dbReference>
<proteinExistence type="inferred from homology"/>
<dbReference type="PROSITE" id="PS00237">
    <property type="entry name" value="G_PROTEIN_RECEP_F1_1"/>
    <property type="match status" value="1"/>
</dbReference>
<keyword evidence="5 17" id="KW-0812">Transmembrane</keyword>
<feature type="transmembrane region" description="Helical" evidence="18">
    <location>
        <begin position="97"/>
        <end position="115"/>
    </location>
</feature>
<dbReference type="EMBL" id="WHWB01034241">
    <property type="protein sequence ID" value="KAJ7412452.1"/>
    <property type="molecule type" value="Genomic_DNA"/>
</dbReference>
<keyword evidence="3" id="KW-1003">Cell membrane</keyword>
<evidence type="ECO:0000256" key="2">
    <source>
        <dbReference type="ARBA" id="ARBA00021098"/>
    </source>
</evidence>
<dbReference type="InterPro" id="IPR017452">
    <property type="entry name" value="GPCR_Rhodpsn_7TM"/>
</dbReference>
<evidence type="ECO:0000256" key="3">
    <source>
        <dbReference type="ARBA" id="ARBA00022475"/>
    </source>
</evidence>
<feature type="transmembrane region" description="Helical" evidence="18">
    <location>
        <begin position="58"/>
        <end position="85"/>
    </location>
</feature>
<dbReference type="PANTHER" id="PTHR24229:SF1">
    <property type="entry name" value="KAPPA-TYPE OPIOID RECEPTOR"/>
    <property type="match status" value="1"/>
</dbReference>
<evidence type="ECO:0000256" key="7">
    <source>
        <dbReference type="ARBA" id="ARBA00023040"/>
    </source>
</evidence>
<dbReference type="InterPro" id="IPR000452">
    <property type="entry name" value="Kappa_opi_rcpt"/>
</dbReference>
<evidence type="ECO:0000256" key="8">
    <source>
        <dbReference type="ARBA" id="ARBA00023136"/>
    </source>
</evidence>
<dbReference type="SMART" id="SM01381">
    <property type="entry name" value="7TM_GPCR_Srsx"/>
    <property type="match status" value="1"/>
</dbReference>
<evidence type="ECO:0000256" key="11">
    <source>
        <dbReference type="ARBA" id="ARBA00023170"/>
    </source>
</evidence>
<dbReference type="CDD" id="cd15091">
    <property type="entry name" value="7tmA_Kappa_opioid_R"/>
    <property type="match status" value="1"/>
</dbReference>
<accession>A0ABQ9D5Q8</accession>
<keyword evidence="12" id="KW-0325">Glycoprotein</keyword>
<evidence type="ECO:0000313" key="20">
    <source>
        <dbReference type="EMBL" id="KAJ7412452.1"/>
    </source>
</evidence>
<evidence type="ECO:0000256" key="1">
    <source>
        <dbReference type="ARBA" id="ARBA00004651"/>
    </source>
</evidence>
<gene>
    <name evidence="20" type="primary">Oprk1</name>
    <name evidence="20" type="ORF">WISP_96281</name>
</gene>
<evidence type="ECO:0000256" key="10">
    <source>
        <dbReference type="ARBA" id="ARBA00023157"/>
    </source>
</evidence>
<feature type="transmembrane region" description="Helical" evidence="18">
    <location>
        <begin position="312"/>
        <end position="334"/>
    </location>
</feature>
<keyword evidence="11 17" id="KW-0675">Receptor</keyword>
<dbReference type="Proteomes" id="UP001145742">
    <property type="component" value="Unassembled WGS sequence"/>
</dbReference>